<dbReference type="KEGG" id="mer:MMINT_09470"/>
<dbReference type="STRING" id="1295009.MMINT_09470"/>
<organism evidence="1 2">
    <name type="scientific">Methanomassiliicoccus intestinalis (strain Issoire-Mx1)</name>
    <dbReference type="NCBI Taxonomy" id="1295009"/>
    <lineage>
        <taxon>Archaea</taxon>
        <taxon>Methanobacteriati</taxon>
        <taxon>Thermoplasmatota</taxon>
        <taxon>Thermoplasmata</taxon>
        <taxon>Methanomassiliicoccales</taxon>
        <taxon>Methanomassiliicoccaceae</taxon>
        <taxon>Methanomassiliicoccus</taxon>
    </lineage>
</organism>
<dbReference type="AlphaFoldDB" id="R9T5R0"/>
<dbReference type="RefSeq" id="WP_020448827.1">
    <property type="nucleotide sequence ID" value="NC_021353.1"/>
</dbReference>
<name>R9T5R0_METII</name>
<dbReference type="Proteomes" id="UP000014070">
    <property type="component" value="Chromosome"/>
</dbReference>
<dbReference type="InParanoid" id="R9T5R0"/>
<protein>
    <recommendedName>
        <fullName evidence="3">DUF4065 domain-containing protein</fullName>
    </recommendedName>
</protein>
<reference evidence="1 2" key="1">
    <citation type="journal article" date="2013" name="Genome Announc.">
        <title>Genome sequence of 'Candidatus Methanomassiliicoccus intestinalis' Issoire-Mx1, a third thermoplasmatales-related methanogenic archaeon from human feces.</title>
        <authorList>
            <person name="Borrel G."/>
            <person name="Harris H.M."/>
            <person name="Parisot N."/>
            <person name="Gaci N."/>
            <person name="Tottey W."/>
            <person name="Mihajlovski A."/>
            <person name="Deane J."/>
            <person name="Gribaldo S."/>
            <person name="Bardot O."/>
            <person name="Peyretaillade E."/>
            <person name="Peyret P."/>
            <person name="O'Toole P.W."/>
            <person name="Brugere J.F."/>
        </authorList>
    </citation>
    <scope>NUCLEOTIDE SEQUENCE [LARGE SCALE GENOMIC DNA]</scope>
    <source>
        <strain evidence="1 2">Issoire-Mx1</strain>
    </source>
</reference>
<evidence type="ECO:0000313" key="1">
    <source>
        <dbReference type="EMBL" id="AGN26302.1"/>
    </source>
</evidence>
<evidence type="ECO:0008006" key="3">
    <source>
        <dbReference type="Google" id="ProtNLM"/>
    </source>
</evidence>
<proteinExistence type="predicted"/>
<dbReference type="HOGENOM" id="CLU_1631542_0_0_2"/>
<keyword evidence="2" id="KW-1185">Reference proteome</keyword>
<evidence type="ECO:0000313" key="2">
    <source>
        <dbReference type="Proteomes" id="UP000014070"/>
    </source>
</evidence>
<dbReference type="EMBL" id="CP005934">
    <property type="protein sequence ID" value="AGN26302.1"/>
    <property type="molecule type" value="Genomic_DNA"/>
</dbReference>
<dbReference type="OrthoDB" id="29226at2157"/>
<accession>R9T5R0</accession>
<dbReference type="GeneID" id="41323359"/>
<gene>
    <name evidence="1" type="ORF">MMINT_09470</name>
</gene>
<sequence>MAENLAKTAGMIDEIFSLADHEFNVEEFNDRLLAQKGVYLLNLARVGPVYNFTRYIRGPYSRDLADAYYKISEKNIAPEHIDIPEDVKSDLKYILAQGLEYTEALATILVVAETNRNISGKELIETTIRLKPHLKDHVEGAYKYLENNKHYSTLIRAT</sequence>